<feature type="region of interest" description="Disordered" evidence="2">
    <location>
        <begin position="622"/>
        <end position="743"/>
    </location>
</feature>
<name>V2XBE9_MONRO</name>
<comment type="caution">
    <text evidence="5">The sequence shown here is derived from an EMBL/GenBank/DDBJ whole genome shotgun (WGS) entry which is preliminary data.</text>
</comment>
<dbReference type="HOGENOM" id="CLU_014988_0_0_1"/>
<dbReference type="InterPro" id="IPR034164">
    <property type="entry name" value="Pepsin-like_dom"/>
</dbReference>
<dbReference type="EMBL" id="AWSO01000047">
    <property type="protein sequence ID" value="ESK96523.1"/>
    <property type="molecule type" value="Genomic_DNA"/>
</dbReference>
<comment type="similarity">
    <text evidence="1">Belongs to the peptidase A1 family.</text>
</comment>
<proteinExistence type="inferred from homology"/>
<reference evidence="5 6" key="1">
    <citation type="journal article" date="2014" name="BMC Genomics">
        <title>Genome and secretome analysis of the hemibiotrophic fungal pathogen, Moniliophthora roreri, which causes frosty pod rot disease of cacao: mechanisms of the biotrophic and necrotrophic phases.</title>
        <authorList>
            <person name="Meinhardt L.W."/>
            <person name="Costa G.G.L."/>
            <person name="Thomazella D.P.T."/>
            <person name="Teixeira P.J.P.L."/>
            <person name="Carazzolle M.F."/>
            <person name="Schuster S.C."/>
            <person name="Carlson J.E."/>
            <person name="Guiltinan M.J."/>
            <person name="Mieczkowski P."/>
            <person name="Farmer A."/>
            <person name="Ramaraj T."/>
            <person name="Crozier J."/>
            <person name="Davis R.E."/>
            <person name="Shao J."/>
            <person name="Melnick R.L."/>
            <person name="Pereira G.A.G."/>
            <person name="Bailey B.A."/>
        </authorList>
    </citation>
    <scope>NUCLEOTIDE SEQUENCE [LARGE SCALE GENOMIC DNA]</scope>
    <source>
        <strain evidence="5 6">MCA 2997</strain>
    </source>
</reference>
<dbReference type="PROSITE" id="PS51767">
    <property type="entry name" value="PEPTIDASE_A1"/>
    <property type="match status" value="1"/>
</dbReference>
<dbReference type="PANTHER" id="PTHR47966:SF57">
    <property type="entry name" value="PEPTIDASE A1 DOMAIN-CONTAINING PROTEIN"/>
    <property type="match status" value="1"/>
</dbReference>
<dbReference type="AlphaFoldDB" id="V2XBE9"/>
<dbReference type="OrthoDB" id="2747330at2759"/>
<dbReference type="KEGG" id="mrr:Moror_7031"/>
<evidence type="ECO:0000256" key="2">
    <source>
        <dbReference type="SAM" id="MobiDB-lite"/>
    </source>
</evidence>
<feature type="compositionally biased region" description="Low complexity" evidence="2">
    <location>
        <begin position="792"/>
        <end position="804"/>
    </location>
</feature>
<dbReference type="Proteomes" id="UP000017559">
    <property type="component" value="Unassembled WGS sequence"/>
</dbReference>
<feature type="compositionally biased region" description="Basic and acidic residues" evidence="2">
    <location>
        <begin position="635"/>
        <end position="652"/>
    </location>
</feature>
<keyword evidence="3" id="KW-0812">Transmembrane</keyword>
<evidence type="ECO:0000259" key="4">
    <source>
        <dbReference type="PROSITE" id="PS51767"/>
    </source>
</evidence>
<feature type="compositionally biased region" description="Basic and acidic residues" evidence="2">
    <location>
        <begin position="687"/>
        <end position="699"/>
    </location>
</feature>
<evidence type="ECO:0000313" key="6">
    <source>
        <dbReference type="Proteomes" id="UP000017559"/>
    </source>
</evidence>
<dbReference type="GO" id="GO:0004190">
    <property type="term" value="F:aspartic-type endopeptidase activity"/>
    <property type="evidence" value="ECO:0007669"/>
    <property type="project" value="InterPro"/>
</dbReference>
<dbReference type="InterPro" id="IPR001461">
    <property type="entry name" value="Aspartic_peptidase_A1"/>
</dbReference>
<keyword evidence="3" id="KW-0472">Membrane</keyword>
<evidence type="ECO:0000256" key="1">
    <source>
        <dbReference type="ARBA" id="ARBA00007447"/>
    </source>
</evidence>
<dbReference type="SUPFAM" id="SSF50630">
    <property type="entry name" value="Acid proteases"/>
    <property type="match status" value="1"/>
</dbReference>
<sequence>MVLAWKGKGRASDDEIEQWKRDEAEGEANGLGVVLKLDFVGNGVNDQTYTLPIQLGTNQQTVSLQIDTGSSDIWVASTLCSSCGASGNIYNPTVSGTSSNVPFDITYLSGYVQGTIYWDTFNIGGYSIESQALAAATVVNNEPLQSKFNGVLGLALPQNSIISGLIAPSISSPQDGAHFLTNLFSISPQSTAPAARFISLTLSRPGSDRIPSLLGIGRHPSKSAIPAIGGDGQKVQYATPLPSVNDRGISVGTLFWKSSIKDVTVWVDNQPRPVKLARSGLGATGGGSYPTAVLDSGVPLILSTRAIADAIYGAIGISPASDGMYYVDCKTPLNLTITLDDRSPIPLHPLDLTTEPGRSATSLNCVGVIQASDDNLRKANAVDMILGVPFVRNVYMVMAYQVPNTNGSFPDLRTPDNAGPILPSNSEYRPRLGLQALTDPEVAMYEFKRVRVDGLPLVGGPGNGATDTNGEGKKHLSVGLGVLFGLIGFIFLCFGMFGLRWCLAKRKYSKSAGGPDSTSVRDFGAASDAGATALGSGVAASGLFGWWKREKRTKKSYEKGLGDYELAMRKPSDDLPPHEDILRRKKFEEYMRRERMTSDYSMSTARTRVGEVDEADEVWHKGSVGSFEGGGNDALDTRSDRDSAGHESKPWDPETDIWGVKGAESGNDNAEPAHKVSRSTFTAYHSSRHDSEDESRGSPERVPMISRVYDNGASALSSPPPVHTSLRHSRVPSGVPLLPPLELEESPTFQSPVLASPPITLDNDMAEFGVAGMAGVGTAARSSRVDPHFRYSTTGSESSRSSGGSRRKSSTGPVDNALIHTSPDLSTPPLSAVDEFANRNRPISVASTASSRGRPARPPMGPRQSTVSSNR</sequence>
<feature type="transmembrane region" description="Helical" evidence="3">
    <location>
        <begin position="478"/>
        <end position="503"/>
    </location>
</feature>
<dbReference type="Gene3D" id="2.40.70.10">
    <property type="entry name" value="Acid Proteases"/>
    <property type="match status" value="2"/>
</dbReference>
<dbReference type="PRINTS" id="PR00792">
    <property type="entry name" value="PEPSIN"/>
</dbReference>
<feature type="domain" description="Peptidase A1" evidence="4">
    <location>
        <begin position="49"/>
        <end position="410"/>
    </location>
</feature>
<dbReference type="Pfam" id="PF00026">
    <property type="entry name" value="Asp"/>
    <property type="match status" value="2"/>
</dbReference>
<keyword evidence="6" id="KW-1185">Reference proteome</keyword>
<gene>
    <name evidence="5" type="ORF">Moror_7031</name>
</gene>
<dbReference type="InterPro" id="IPR021109">
    <property type="entry name" value="Peptidase_aspartic_dom_sf"/>
</dbReference>
<feature type="region of interest" description="Disordered" evidence="2">
    <location>
        <begin position="777"/>
        <end position="871"/>
    </location>
</feature>
<organism evidence="5 6">
    <name type="scientific">Moniliophthora roreri (strain MCA 2997)</name>
    <name type="common">Cocoa frosty pod rot fungus</name>
    <name type="synonym">Crinipellis roreri</name>
    <dbReference type="NCBI Taxonomy" id="1381753"/>
    <lineage>
        <taxon>Eukaryota</taxon>
        <taxon>Fungi</taxon>
        <taxon>Dikarya</taxon>
        <taxon>Basidiomycota</taxon>
        <taxon>Agaricomycotina</taxon>
        <taxon>Agaricomycetes</taxon>
        <taxon>Agaricomycetidae</taxon>
        <taxon>Agaricales</taxon>
        <taxon>Marasmiineae</taxon>
        <taxon>Marasmiaceae</taxon>
        <taxon>Moniliophthora</taxon>
    </lineage>
</organism>
<accession>V2XBE9</accession>
<dbReference type="InterPro" id="IPR033121">
    <property type="entry name" value="PEPTIDASE_A1"/>
</dbReference>
<protein>
    <submittedName>
        <fullName evidence="5">Aspartic peptidase a1</fullName>
    </submittedName>
</protein>
<evidence type="ECO:0000256" key="3">
    <source>
        <dbReference type="SAM" id="Phobius"/>
    </source>
</evidence>
<dbReference type="GO" id="GO:0006508">
    <property type="term" value="P:proteolysis"/>
    <property type="evidence" value="ECO:0007669"/>
    <property type="project" value="InterPro"/>
</dbReference>
<keyword evidence="3" id="KW-1133">Transmembrane helix</keyword>
<dbReference type="PANTHER" id="PTHR47966">
    <property type="entry name" value="BETA-SITE APP-CLEAVING ENZYME, ISOFORM A-RELATED"/>
    <property type="match status" value="1"/>
</dbReference>
<dbReference type="CDD" id="cd05471">
    <property type="entry name" value="pepsin_like"/>
    <property type="match status" value="1"/>
</dbReference>
<evidence type="ECO:0000313" key="5">
    <source>
        <dbReference type="EMBL" id="ESK96523.1"/>
    </source>
</evidence>